<keyword evidence="2" id="KW-1185">Reference proteome</keyword>
<name>A0A5N6M869_9ASTR</name>
<organism evidence="1 2">
    <name type="scientific">Mikania micrantha</name>
    <name type="common">bitter vine</name>
    <dbReference type="NCBI Taxonomy" id="192012"/>
    <lineage>
        <taxon>Eukaryota</taxon>
        <taxon>Viridiplantae</taxon>
        <taxon>Streptophyta</taxon>
        <taxon>Embryophyta</taxon>
        <taxon>Tracheophyta</taxon>
        <taxon>Spermatophyta</taxon>
        <taxon>Magnoliopsida</taxon>
        <taxon>eudicotyledons</taxon>
        <taxon>Gunneridae</taxon>
        <taxon>Pentapetalae</taxon>
        <taxon>asterids</taxon>
        <taxon>campanulids</taxon>
        <taxon>Asterales</taxon>
        <taxon>Asteraceae</taxon>
        <taxon>Asteroideae</taxon>
        <taxon>Heliantheae alliance</taxon>
        <taxon>Eupatorieae</taxon>
        <taxon>Mikania</taxon>
    </lineage>
</organism>
<dbReference type="EMBL" id="SZYD01000016">
    <property type="protein sequence ID" value="KAD3336835.1"/>
    <property type="molecule type" value="Genomic_DNA"/>
</dbReference>
<gene>
    <name evidence="1" type="ORF">E3N88_32354</name>
</gene>
<dbReference type="AlphaFoldDB" id="A0A5N6M869"/>
<evidence type="ECO:0000313" key="1">
    <source>
        <dbReference type="EMBL" id="KAD3336835.1"/>
    </source>
</evidence>
<dbReference type="Proteomes" id="UP000326396">
    <property type="component" value="Linkage Group LG6"/>
</dbReference>
<comment type="caution">
    <text evidence="1">The sequence shown here is derived from an EMBL/GenBank/DDBJ whole genome shotgun (WGS) entry which is preliminary data.</text>
</comment>
<reference evidence="1 2" key="1">
    <citation type="submission" date="2019-05" db="EMBL/GenBank/DDBJ databases">
        <title>Mikania micrantha, genome provides insights into the molecular mechanism of rapid growth.</title>
        <authorList>
            <person name="Liu B."/>
        </authorList>
    </citation>
    <scope>NUCLEOTIDE SEQUENCE [LARGE SCALE GENOMIC DNA]</scope>
    <source>
        <strain evidence="1">NLD-2019</strain>
        <tissue evidence="1">Leaf</tissue>
    </source>
</reference>
<proteinExistence type="predicted"/>
<accession>A0A5N6M869</accession>
<protein>
    <submittedName>
        <fullName evidence="1">Uncharacterized protein</fullName>
    </submittedName>
</protein>
<sequence>MLQHLESTLIDRKNGKFIATHEESLFFDASETFDSELLLSVQIRSNPDNINQDFVSKLSVMPELQSVPFFTSLRRRRLFSPQNLKKFGFKNVSDGLADFEVHGSDGSSAESSKLSWNLKDDYKLNEPNWRFSEF</sequence>
<evidence type="ECO:0000313" key="2">
    <source>
        <dbReference type="Proteomes" id="UP000326396"/>
    </source>
</evidence>